<dbReference type="GO" id="GO:0005829">
    <property type="term" value="C:cytosol"/>
    <property type="evidence" value="ECO:0007669"/>
    <property type="project" value="TreeGrafter"/>
</dbReference>
<evidence type="ECO:0000256" key="6">
    <source>
        <dbReference type="HAMAP-Rule" id="MF_00073"/>
    </source>
</evidence>
<evidence type="ECO:0000256" key="2">
    <source>
        <dbReference type="ARBA" id="ARBA00022814"/>
    </source>
</evidence>
<protein>
    <recommendedName>
        <fullName evidence="6">Transcription antitermination protein NusB</fullName>
    </recommendedName>
    <alternativeName>
        <fullName evidence="6">Antitermination factor NusB</fullName>
    </alternativeName>
</protein>
<reference evidence="8 9" key="1">
    <citation type="submission" date="2014-07" db="EMBL/GenBank/DDBJ databases">
        <title>Tepidicaulis marinum gen. nov., sp. nov., a novel marine bacterium denitrifying nitrate to nitrous oxide strictly under microaerobic conditions.</title>
        <authorList>
            <person name="Takeuchi M."/>
            <person name="Yamagishi T."/>
            <person name="Kamagata Y."/>
            <person name="Oshima K."/>
            <person name="Hattori M."/>
            <person name="Katayama T."/>
            <person name="Hanada S."/>
            <person name="Tamaki H."/>
            <person name="Marumo K."/>
            <person name="Maeda H."/>
            <person name="Nedachi M."/>
            <person name="Iwasaki W."/>
            <person name="Suwa Y."/>
            <person name="Sakata S."/>
        </authorList>
    </citation>
    <scope>NUCLEOTIDE SEQUENCE [LARGE SCALE GENOMIC DNA]</scope>
    <source>
        <strain evidence="8 9">MA2</strain>
    </source>
</reference>
<sequence length="171" mass="19127">MTPQKNTPSGKTRASRSAARLGAVQALYQMDMVGTPLDDIIEEFALHRLGREMDEEADYLPAHEAHFEDLVRGVVREQRAIDQRIHGNLAAGWKLERIDSTLRAILRSGVYELQRCKDVPVKVVITEYIDIAHAFFDGEEPKVVNALLDKLGRELRAGEFRSNTGANGRTG</sequence>
<evidence type="ECO:0000313" key="8">
    <source>
        <dbReference type="EMBL" id="GAK44110.1"/>
    </source>
</evidence>
<organism evidence="8 9">
    <name type="scientific">Tepidicaulis marinus</name>
    <dbReference type="NCBI Taxonomy" id="1333998"/>
    <lineage>
        <taxon>Bacteria</taxon>
        <taxon>Pseudomonadati</taxon>
        <taxon>Pseudomonadota</taxon>
        <taxon>Alphaproteobacteria</taxon>
        <taxon>Hyphomicrobiales</taxon>
        <taxon>Parvibaculaceae</taxon>
        <taxon>Tepidicaulis</taxon>
    </lineage>
</organism>
<evidence type="ECO:0000313" key="9">
    <source>
        <dbReference type="Proteomes" id="UP000028702"/>
    </source>
</evidence>
<dbReference type="PANTHER" id="PTHR11078:SF3">
    <property type="entry name" value="ANTITERMINATION NUSB DOMAIN-CONTAINING PROTEIN"/>
    <property type="match status" value="1"/>
</dbReference>
<dbReference type="InterPro" id="IPR035926">
    <property type="entry name" value="NusB-like_sf"/>
</dbReference>
<dbReference type="AlphaFoldDB" id="A0A081B7U2"/>
<keyword evidence="3 6" id="KW-0694">RNA-binding</keyword>
<gene>
    <name evidence="6" type="primary">nusB</name>
    <name evidence="8" type="ORF">M2A_0609</name>
</gene>
<name>A0A081B7U2_9HYPH</name>
<keyword evidence="5 6" id="KW-0804">Transcription</keyword>
<keyword evidence="4 6" id="KW-0805">Transcription regulation</keyword>
<feature type="domain" description="NusB/RsmB/TIM44" evidence="7">
    <location>
        <begin position="18"/>
        <end position="152"/>
    </location>
</feature>
<dbReference type="InterPro" id="IPR006027">
    <property type="entry name" value="NusB_RsmB_TIM44"/>
</dbReference>
<evidence type="ECO:0000256" key="3">
    <source>
        <dbReference type="ARBA" id="ARBA00022884"/>
    </source>
</evidence>
<dbReference type="EMBL" id="BBIO01000002">
    <property type="protein sequence ID" value="GAK44110.1"/>
    <property type="molecule type" value="Genomic_DNA"/>
</dbReference>
<evidence type="ECO:0000259" key="7">
    <source>
        <dbReference type="Pfam" id="PF01029"/>
    </source>
</evidence>
<dbReference type="Gene3D" id="1.10.940.10">
    <property type="entry name" value="NusB-like"/>
    <property type="match status" value="1"/>
</dbReference>
<dbReference type="InterPro" id="IPR011605">
    <property type="entry name" value="NusB_fam"/>
</dbReference>
<dbReference type="HAMAP" id="MF_00073">
    <property type="entry name" value="NusB"/>
    <property type="match status" value="1"/>
</dbReference>
<evidence type="ECO:0000256" key="4">
    <source>
        <dbReference type="ARBA" id="ARBA00023015"/>
    </source>
</evidence>
<comment type="function">
    <text evidence="6">Involved in transcription antitermination. Required for transcription of ribosomal RNA (rRNA) genes. Binds specifically to the boxA antiterminator sequence of the ribosomal RNA (rrn) operons.</text>
</comment>
<keyword evidence="2 6" id="KW-0889">Transcription antitermination</keyword>
<dbReference type="eggNOG" id="COG0781">
    <property type="taxonomic scope" value="Bacteria"/>
</dbReference>
<dbReference type="GO" id="GO:0006353">
    <property type="term" value="P:DNA-templated transcription termination"/>
    <property type="evidence" value="ECO:0007669"/>
    <property type="project" value="UniProtKB-UniRule"/>
</dbReference>
<dbReference type="Proteomes" id="UP000028702">
    <property type="component" value="Unassembled WGS sequence"/>
</dbReference>
<comment type="similarity">
    <text evidence="1 6">Belongs to the NusB family.</text>
</comment>
<evidence type="ECO:0000256" key="5">
    <source>
        <dbReference type="ARBA" id="ARBA00023163"/>
    </source>
</evidence>
<dbReference type="NCBIfam" id="TIGR01951">
    <property type="entry name" value="nusB"/>
    <property type="match status" value="1"/>
</dbReference>
<dbReference type="RefSeq" id="WP_045442787.1">
    <property type="nucleotide sequence ID" value="NZ_BBIO01000002.1"/>
</dbReference>
<comment type="caution">
    <text evidence="8">The sequence shown here is derived from an EMBL/GenBank/DDBJ whole genome shotgun (WGS) entry which is preliminary data.</text>
</comment>
<accession>A0A081B7U2</accession>
<dbReference type="GO" id="GO:0003723">
    <property type="term" value="F:RNA binding"/>
    <property type="evidence" value="ECO:0007669"/>
    <property type="project" value="UniProtKB-UniRule"/>
</dbReference>
<dbReference type="Pfam" id="PF01029">
    <property type="entry name" value="NusB"/>
    <property type="match status" value="1"/>
</dbReference>
<dbReference type="SUPFAM" id="SSF48013">
    <property type="entry name" value="NusB-like"/>
    <property type="match status" value="1"/>
</dbReference>
<dbReference type="PANTHER" id="PTHR11078">
    <property type="entry name" value="N UTILIZATION SUBSTANCE PROTEIN B-RELATED"/>
    <property type="match status" value="1"/>
</dbReference>
<dbReference type="STRING" id="1333998.M2A_0609"/>
<keyword evidence="9" id="KW-1185">Reference proteome</keyword>
<dbReference type="GO" id="GO:0031564">
    <property type="term" value="P:transcription antitermination"/>
    <property type="evidence" value="ECO:0007669"/>
    <property type="project" value="UniProtKB-KW"/>
</dbReference>
<evidence type="ECO:0000256" key="1">
    <source>
        <dbReference type="ARBA" id="ARBA00005952"/>
    </source>
</evidence>
<proteinExistence type="inferred from homology"/>